<dbReference type="SUPFAM" id="SSF52425">
    <property type="entry name" value="Cryptochrome/photolyase, N-terminal domain"/>
    <property type="match status" value="1"/>
</dbReference>
<evidence type="ECO:0000256" key="4">
    <source>
        <dbReference type="ARBA" id="ARBA00021159"/>
    </source>
</evidence>
<dbReference type="GO" id="GO:0043153">
    <property type="term" value="P:entrainment of circadian clock by photoperiod"/>
    <property type="evidence" value="ECO:0007669"/>
    <property type="project" value="TreeGrafter"/>
</dbReference>
<evidence type="ECO:0000256" key="1">
    <source>
        <dbReference type="ARBA" id="ARBA00004123"/>
    </source>
</evidence>
<feature type="site" description="Electron transfer via tryptophanyl radical" evidence="12">
    <location>
        <position position="389"/>
    </location>
</feature>
<organism evidence="14 15">
    <name type="scientific">Candidula unifasciata</name>
    <dbReference type="NCBI Taxonomy" id="100452"/>
    <lineage>
        <taxon>Eukaryota</taxon>
        <taxon>Metazoa</taxon>
        <taxon>Spiralia</taxon>
        <taxon>Lophotrochozoa</taxon>
        <taxon>Mollusca</taxon>
        <taxon>Gastropoda</taxon>
        <taxon>Heterobranchia</taxon>
        <taxon>Euthyneura</taxon>
        <taxon>Panpulmonata</taxon>
        <taxon>Eupulmonata</taxon>
        <taxon>Stylommatophora</taxon>
        <taxon>Helicina</taxon>
        <taxon>Helicoidea</taxon>
        <taxon>Geomitridae</taxon>
        <taxon>Candidula</taxon>
    </lineage>
</organism>
<dbReference type="GO" id="GO:0032922">
    <property type="term" value="P:circadian regulation of gene expression"/>
    <property type="evidence" value="ECO:0007669"/>
    <property type="project" value="TreeGrafter"/>
</dbReference>
<dbReference type="OrthoDB" id="435881at2759"/>
<dbReference type="PANTHER" id="PTHR11455">
    <property type="entry name" value="CRYPTOCHROME"/>
    <property type="match status" value="1"/>
</dbReference>
<keyword evidence="7" id="KW-0547">Nucleotide-binding</keyword>
<feature type="site" description="Electron transfer via tryptophanyl radical" evidence="12">
    <location>
        <position position="412"/>
    </location>
</feature>
<feature type="binding site" evidence="11">
    <location>
        <begin position="402"/>
        <end position="404"/>
    </location>
    <ligand>
        <name>FAD</name>
        <dbReference type="ChEBI" id="CHEBI:57692"/>
    </ligand>
</feature>
<dbReference type="Pfam" id="PF00875">
    <property type="entry name" value="DNA_photolyase"/>
    <property type="match status" value="1"/>
</dbReference>
<comment type="subcellular location">
    <subcellularLocation>
        <location evidence="2">Cytoplasm</location>
        <location evidence="2">Perinuclear region</location>
    </subcellularLocation>
    <subcellularLocation>
        <location evidence="1">Nucleus</location>
    </subcellularLocation>
</comment>
<keyword evidence="6 11" id="KW-0285">Flavoprotein</keyword>
<dbReference type="Gene3D" id="1.10.579.10">
    <property type="entry name" value="DNA Cyclobutane Dipyrimidine Photolyase, subunit A, domain 3"/>
    <property type="match status" value="1"/>
</dbReference>
<keyword evidence="9" id="KW-0675">Receptor</keyword>
<evidence type="ECO:0000313" key="15">
    <source>
        <dbReference type="Proteomes" id="UP000678393"/>
    </source>
</evidence>
<dbReference type="GO" id="GO:0045892">
    <property type="term" value="P:negative regulation of DNA-templated transcription"/>
    <property type="evidence" value="ECO:0007669"/>
    <property type="project" value="TreeGrafter"/>
</dbReference>
<evidence type="ECO:0000256" key="5">
    <source>
        <dbReference type="ARBA" id="ARBA00022490"/>
    </source>
</evidence>
<name>A0A8S3YY90_9EUPU</name>
<dbReference type="InterPro" id="IPR036155">
    <property type="entry name" value="Crypto/Photolyase_N_sf"/>
</dbReference>
<keyword evidence="10" id="KW-0539">Nucleus</keyword>
<dbReference type="GO" id="GO:0003677">
    <property type="term" value="F:DNA binding"/>
    <property type="evidence" value="ECO:0007669"/>
    <property type="project" value="TreeGrafter"/>
</dbReference>
<evidence type="ECO:0000256" key="8">
    <source>
        <dbReference type="ARBA" id="ARBA00022827"/>
    </source>
</evidence>
<comment type="caution">
    <text evidence="14">The sequence shown here is derived from an EMBL/GenBank/DDBJ whole genome shotgun (WGS) entry which is preliminary data.</text>
</comment>
<dbReference type="Gene3D" id="3.40.50.620">
    <property type="entry name" value="HUPs"/>
    <property type="match status" value="1"/>
</dbReference>
<dbReference type="Pfam" id="PF03441">
    <property type="entry name" value="FAD_binding_7"/>
    <property type="match status" value="1"/>
</dbReference>
<dbReference type="GO" id="GO:0005634">
    <property type="term" value="C:nucleus"/>
    <property type="evidence" value="ECO:0007669"/>
    <property type="project" value="UniProtKB-SubCell"/>
</dbReference>
<dbReference type="PRINTS" id="PR00147">
    <property type="entry name" value="DNAPHOTLYASE"/>
</dbReference>
<evidence type="ECO:0000313" key="14">
    <source>
        <dbReference type="EMBL" id="CAG5120301.1"/>
    </source>
</evidence>
<gene>
    <name evidence="14" type="ORF">CUNI_LOCUS5859</name>
</gene>
<feature type="binding site" evidence="11">
    <location>
        <begin position="304"/>
        <end position="311"/>
    </location>
    <ligand>
        <name>FAD</name>
        <dbReference type="ChEBI" id="CHEBI:57692"/>
    </ligand>
</feature>
<keyword evidence="5" id="KW-0963">Cytoplasm</keyword>
<dbReference type="Proteomes" id="UP000678393">
    <property type="component" value="Unassembled WGS sequence"/>
</dbReference>
<evidence type="ECO:0000256" key="3">
    <source>
        <dbReference type="ARBA" id="ARBA00005862"/>
    </source>
</evidence>
<dbReference type="InterPro" id="IPR036134">
    <property type="entry name" value="Crypto/Photolyase_FAD-like_sf"/>
</dbReference>
<protein>
    <recommendedName>
        <fullName evidence="4">Cryptochrome-1</fullName>
    </recommendedName>
</protein>
<comment type="similarity">
    <text evidence="3">Belongs to the DNA photolyase class-1 family.</text>
</comment>
<dbReference type="InterPro" id="IPR006050">
    <property type="entry name" value="DNA_photolyase_N"/>
</dbReference>
<comment type="cofactor">
    <cofactor evidence="11">
        <name>FAD</name>
        <dbReference type="ChEBI" id="CHEBI:57692"/>
    </cofactor>
    <text evidence="11">Binds 1 FAD per subunit.</text>
</comment>
<dbReference type="PANTHER" id="PTHR11455:SF17">
    <property type="entry name" value="CRYPTOCHROME-1"/>
    <property type="match status" value="1"/>
</dbReference>
<dbReference type="EMBL" id="CAJHNH020000874">
    <property type="protein sequence ID" value="CAG5120301.1"/>
    <property type="molecule type" value="Genomic_DNA"/>
</dbReference>
<evidence type="ECO:0000256" key="11">
    <source>
        <dbReference type="PIRSR" id="PIRSR602081-1"/>
    </source>
</evidence>
<dbReference type="PROSITE" id="PS51645">
    <property type="entry name" value="PHR_CRY_ALPHA_BETA"/>
    <property type="match status" value="1"/>
</dbReference>
<dbReference type="InterPro" id="IPR014729">
    <property type="entry name" value="Rossmann-like_a/b/a_fold"/>
</dbReference>
<sequence length="545" mass="62599">MEELEFHDSVDSKRHVTVHWFRHGLRLHDNPALLAGLRGCREFYAVFIFDGAVAGISTAAFPRMQFLMETLQDLDENLKTCGSRLHVFRGNPVEVFGKLIEEWGVTRVSLEQDPEPIWQKRDSDVKALCSKREVEWIERVSHTLWDPQLIIQENGGSPPLTYAMFCQVMEIVGQPPVPVRNPDFSGVSLPVSDNHDQKYGLPPLDALGVKAESDHQASPYCRYLGGETKALKLLSSRLEKERAAFSRGLSLPNQLYPDLTGMPMSLSPHLRFGSLSIRKLYWSLRLVYTQVHPNAPVPASITSQLIWREYFYCMSVNNPAYNRMKENPICLNIDWYDDENKFQQWKTGQTGYPWIDACMRQLMQEGWIHQVCRHATACFLTRGDLWIDWQKGLEVFDRYLLDADWSVCAGNWMWVSSSAFENVLQCARCICPVRYGRRMDPSGEYVRRYVPELKGMPLQYLFEPWKAPITVQQEAGCIIGQDYPSPMVDHKIASQECKLRMDMVRKRSEDVAHIGPASEAEALSFLWVTKHSNAEIMEVCNHNSL</sequence>
<feature type="domain" description="Photolyase/cryptochrome alpha/beta" evidence="13">
    <location>
        <begin position="15"/>
        <end position="144"/>
    </location>
</feature>
<dbReference type="GO" id="GO:0071949">
    <property type="term" value="F:FAD binding"/>
    <property type="evidence" value="ECO:0007669"/>
    <property type="project" value="TreeGrafter"/>
</dbReference>
<feature type="site" description="Electron transfer via tryptophanyl radical" evidence="12">
    <location>
        <position position="335"/>
    </location>
</feature>
<keyword evidence="15" id="KW-1185">Reference proteome</keyword>
<evidence type="ECO:0000256" key="10">
    <source>
        <dbReference type="ARBA" id="ARBA00023242"/>
    </source>
</evidence>
<dbReference type="SUPFAM" id="SSF48173">
    <property type="entry name" value="Cryptochrome/photolyase FAD-binding domain"/>
    <property type="match status" value="1"/>
</dbReference>
<proteinExistence type="inferred from homology"/>
<keyword evidence="8 11" id="KW-0274">FAD</keyword>
<evidence type="ECO:0000256" key="7">
    <source>
        <dbReference type="ARBA" id="ARBA00022741"/>
    </source>
</evidence>
<dbReference type="Gene3D" id="1.25.40.80">
    <property type="match status" value="1"/>
</dbReference>
<reference evidence="14" key="1">
    <citation type="submission" date="2021-04" db="EMBL/GenBank/DDBJ databases">
        <authorList>
            <consortium name="Molecular Ecology Group"/>
        </authorList>
    </citation>
    <scope>NUCLEOTIDE SEQUENCE</scope>
</reference>
<dbReference type="InterPro" id="IPR005101">
    <property type="entry name" value="Cryptochr/Photolyase_FAD-bd"/>
</dbReference>
<evidence type="ECO:0000256" key="9">
    <source>
        <dbReference type="ARBA" id="ARBA00023170"/>
    </source>
</evidence>
<dbReference type="InterPro" id="IPR002081">
    <property type="entry name" value="Cryptochrome/DNA_photolyase_1"/>
</dbReference>
<dbReference type="AlphaFoldDB" id="A0A8S3YY90"/>
<accession>A0A8S3YY90</accession>
<evidence type="ECO:0000259" key="13">
    <source>
        <dbReference type="PROSITE" id="PS51645"/>
    </source>
</evidence>
<dbReference type="GO" id="GO:0048471">
    <property type="term" value="C:perinuclear region of cytoplasm"/>
    <property type="evidence" value="ECO:0007669"/>
    <property type="project" value="UniProtKB-SubCell"/>
</dbReference>
<evidence type="ECO:0000256" key="2">
    <source>
        <dbReference type="ARBA" id="ARBA00004556"/>
    </source>
</evidence>
<evidence type="ECO:0000256" key="12">
    <source>
        <dbReference type="PIRSR" id="PIRSR602081-2"/>
    </source>
</evidence>
<evidence type="ECO:0000256" key="6">
    <source>
        <dbReference type="ARBA" id="ARBA00022630"/>
    </source>
</evidence>